<sequence>MSAPQPDTPQPDTPQPDTPKPDSGPDTPQPESGPDPKYASTSSTRRRGHRKRDAPTHATEGLGDASAPAHATEGLGDASAPAHAFQGLKEQLVLVLASEPCDEGFEEEAPPDPVPEGDDLMVARLNLVSVSGPPDKTPATHPAWVVFFGLCGRLVSALKAGVLL</sequence>
<evidence type="ECO:0000256" key="1">
    <source>
        <dbReference type="SAM" id="MobiDB-lite"/>
    </source>
</evidence>
<dbReference type="AlphaFoldDB" id="A0AAV9S571"/>
<evidence type="ECO:0000313" key="2">
    <source>
        <dbReference type="EMBL" id="KAK5616469.1"/>
    </source>
</evidence>
<reference evidence="2 3" key="1">
    <citation type="submission" date="2021-06" db="EMBL/GenBank/DDBJ databases">
        <authorList>
            <person name="Palmer J.M."/>
        </authorList>
    </citation>
    <scope>NUCLEOTIDE SEQUENCE [LARGE SCALE GENOMIC DNA]</scope>
    <source>
        <strain evidence="2 3">MEX-2019</strain>
        <tissue evidence="2">Muscle</tissue>
    </source>
</reference>
<organism evidence="2 3">
    <name type="scientific">Crenichthys baileyi</name>
    <name type="common">White River springfish</name>
    <dbReference type="NCBI Taxonomy" id="28760"/>
    <lineage>
        <taxon>Eukaryota</taxon>
        <taxon>Metazoa</taxon>
        <taxon>Chordata</taxon>
        <taxon>Craniata</taxon>
        <taxon>Vertebrata</taxon>
        <taxon>Euteleostomi</taxon>
        <taxon>Actinopterygii</taxon>
        <taxon>Neopterygii</taxon>
        <taxon>Teleostei</taxon>
        <taxon>Neoteleostei</taxon>
        <taxon>Acanthomorphata</taxon>
        <taxon>Ovalentaria</taxon>
        <taxon>Atherinomorphae</taxon>
        <taxon>Cyprinodontiformes</taxon>
        <taxon>Goodeidae</taxon>
        <taxon>Crenichthys</taxon>
    </lineage>
</organism>
<feature type="region of interest" description="Disordered" evidence="1">
    <location>
        <begin position="1"/>
        <end position="79"/>
    </location>
</feature>
<proteinExistence type="predicted"/>
<evidence type="ECO:0000313" key="3">
    <source>
        <dbReference type="Proteomes" id="UP001311232"/>
    </source>
</evidence>
<protein>
    <submittedName>
        <fullName evidence="2">Uncharacterized protein</fullName>
    </submittedName>
</protein>
<gene>
    <name evidence="2" type="ORF">CRENBAI_010646</name>
</gene>
<dbReference type="Proteomes" id="UP001311232">
    <property type="component" value="Unassembled WGS sequence"/>
</dbReference>
<comment type="caution">
    <text evidence="2">The sequence shown here is derived from an EMBL/GenBank/DDBJ whole genome shotgun (WGS) entry which is preliminary data.</text>
</comment>
<dbReference type="EMBL" id="JAHHUM010000886">
    <property type="protein sequence ID" value="KAK5616469.1"/>
    <property type="molecule type" value="Genomic_DNA"/>
</dbReference>
<feature type="compositionally biased region" description="Pro residues" evidence="1">
    <location>
        <begin position="1"/>
        <end position="18"/>
    </location>
</feature>
<keyword evidence="3" id="KW-1185">Reference proteome</keyword>
<accession>A0AAV9S571</accession>
<name>A0AAV9S571_9TELE</name>